<feature type="transmembrane region" description="Helical" evidence="1">
    <location>
        <begin position="419"/>
        <end position="437"/>
    </location>
</feature>
<feature type="transmembrane region" description="Helical" evidence="1">
    <location>
        <begin position="182"/>
        <end position="204"/>
    </location>
</feature>
<reference evidence="2 3" key="2">
    <citation type="submission" date="2018-03" db="EMBL/GenBank/DDBJ databases">
        <authorList>
            <person name="Keele B.F."/>
        </authorList>
    </citation>
    <scope>NUCLEOTIDE SEQUENCE [LARGE SCALE GENOMIC DNA]</scope>
    <source>
        <strain evidence="2 3">CCALA 016</strain>
    </source>
</reference>
<keyword evidence="1" id="KW-0812">Transmembrane</keyword>
<protein>
    <submittedName>
        <fullName evidence="2">Uncharacterized protein</fullName>
    </submittedName>
</protein>
<feature type="transmembrane region" description="Helical" evidence="1">
    <location>
        <begin position="362"/>
        <end position="383"/>
    </location>
</feature>
<dbReference type="OrthoDB" id="458286at2"/>
<keyword evidence="1" id="KW-0472">Membrane</keyword>
<comment type="caution">
    <text evidence="2">The sequence shown here is derived from an EMBL/GenBank/DDBJ whole genome shotgun (WGS) entry which is preliminary data.</text>
</comment>
<keyword evidence="3" id="KW-1185">Reference proteome</keyword>
<sequence length="564" mass="63373">MGLKQIDLLGEWNPQLLRELKGQLKPRNIFIAAAVSIIGQFLVYLNSKSDLPVSEGVFNRYCTGSPPPSYQSGYYHNNTYCVKDLNDNLMILDKLWWLDIFICLSILGIFALLVVGTYLLIADLSKEENRGTLNFIRLSPQSAKDIFLGKIFGVPILLYIVGALALPFHLTAGLLASIPLSLILSFYGVLIASCAFFYSAALLFGLIGHKIGSFQGFVASGSILWFLFVSSLWLFHSYSYAYEDMPATPFNFLLLFNPVISLPYLVRSTFLSNSAVGYLGLPSSSTWGWYGQNIWSNTIATITFILLNFALWTYWIHQSLKRCFHNPRATLLSKSQSYWVTGSFIVIGLGFVLQTTNPQAIFANYTILLGLLVAFSIILMFAISPGRQAMQDWMRYRHLDKPKNLIYDLLFSEKSPSTVAFALNLAIVIVFLVPAILFSPLKEYKISTIVGLFITVNMILIYGTIAQWILLQKTQKRSLWVGGAIASLITLPQLFLSILRIFPDDLAWPWFFSAFPMLAVQHQMSLFPLLMSVLGQWTALSLISFQMSRQLRKLGESSTKALLS</sequence>
<feature type="transmembrane region" description="Helical" evidence="1">
    <location>
        <begin position="147"/>
        <end position="170"/>
    </location>
</feature>
<dbReference type="AlphaFoldDB" id="A0A2T1LTM0"/>
<dbReference type="RefSeq" id="WP_106458451.1">
    <property type="nucleotide sequence ID" value="NZ_PXOH01000026.1"/>
</dbReference>
<feature type="transmembrane region" description="Helical" evidence="1">
    <location>
        <begin position="449"/>
        <end position="471"/>
    </location>
</feature>
<evidence type="ECO:0000313" key="2">
    <source>
        <dbReference type="EMBL" id="PSF34468.1"/>
    </source>
</evidence>
<accession>A0A2T1LTM0</accession>
<feature type="transmembrane region" description="Helical" evidence="1">
    <location>
        <begin position="522"/>
        <end position="543"/>
    </location>
</feature>
<reference evidence="2 3" key="1">
    <citation type="submission" date="2018-03" db="EMBL/GenBank/DDBJ databases">
        <title>The ancient ancestry and fast evolution of plastids.</title>
        <authorList>
            <person name="Moore K.R."/>
            <person name="Magnabosco C."/>
            <person name="Momper L."/>
            <person name="Gold D.A."/>
            <person name="Bosak T."/>
            <person name="Fournier G.P."/>
        </authorList>
    </citation>
    <scope>NUCLEOTIDE SEQUENCE [LARGE SCALE GENOMIC DNA]</scope>
    <source>
        <strain evidence="2 3">CCALA 016</strain>
    </source>
</reference>
<feature type="transmembrane region" description="Helical" evidence="1">
    <location>
        <begin position="337"/>
        <end position="356"/>
    </location>
</feature>
<keyword evidence="1" id="KW-1133">Transmembrane helix</keyword>
<name>A0A2T1LTM0_9CHRO</name>
<feature type="transmembrane region" description="Helical" evidence="1">
    <location>
        <begin position="216"/>
        <end position="235"/>
    </location>
</feature>
<organism evidence="2 3">
    <name type="scientific">Aphanothece hegewaldii CCALA 016</name>
    <dbReference type="NCBI Taxonomy" id="2107694"/>
    <lineage>
        <taxon>Bacteria</taxon>
        <taxon>Bacillati</taxon>
        <taxon>Cyanobacteriota</taxon>
        <taxon>Cyanophyceae</taxon>
        <taxon>Oscillatoriophycideae</taxon>
        <taxon>Chroococcales</taxon>
        <taxon>Aphanothecaceae</taxon>
        <taxon>Aphanothece</taxon>
    </lineage>
</organism>
<feature type="transmembrane region" description="Helical" evidence="1">
    <location>
        <begin position="294"/>
        <end position="316"/>
    </location>
</feature>
<feature type="transmembrane region" description="Helical" evidence="1">
    <location>
        <begin position="95"/>
        <end position="121"/>
    </location>
</feature>
<gene>
    <name evidence="2" type="ORF">C7H19_18745</name>
</gene>
<feature type="transmembrane region" description="Helical" evidence="1">
    <location>
        <begin position="28"/>
        <end position="45"/>
    </location>
</feature>
<dbReference type="EMBL" id="PXOH01000026">
    <property type="protein sequence ID" value="PSF34468.1"/>
    <property type="molecule type" value="Genomic_DNA"/>
</dbReference>
<proteinExistence type="predicted"/>
<feature type="transmembrane region" description="Helical" evidence="1">
    <location>
        <begin position="478"/>
        <end position="502"/>
    </location>
</feature>
<evidence type="ECO:0000313" key="3">
    <source>
        <dbReference type="Proteomes" id="UP000239001"/>
    </source>
</evidence>
<evidence type="ECO:0000256" key="1">
    <source>
        <dbReference type="SAM" id="Phobius"/>
    </source>
</evidence>
<dbReference type="Proteomes" id="UP000239001">
    <property type="component" value="Unassembled WGS sequence"/>
</dbReference>